<dbReference type="Proteomes" id="UP001146793">
    <property type="component" value="Unassembled WGS sequence"/>
</dbReference>
<protein>
    <submittedName>
        <fullName evidence="3">Btb/poz domain-containing protein</fullName>
    </submittedName>
</protein>
<dbReference type="SUPFAM" id="SSF54695">
    <property type="entry name" value="POZ domain"/>
    <property type="match status" value="1"/>
</dbReference>
<evidence type="ECO:0000313" key="3">
    <source>
        <dbReference type="EMBL" id="KAJ3431144.1"/>
    </source>
</evidence>
<sequence length="492" mass="58630">MSKVKVFQKQLNPFSRKWKKIFDKRIEKISYGCSNGNILVWKKKNILDIYQKENLYKSAHENSSPESGSESDNYYPDEYKEKNVIQDEDEDEKVQDIKSGQDTSLILTRSGFVYYLQEYYYSSYWKNKGEDSFEILIKEVDGTRSSIKVVGGTDSTLVLSNELALYVWGTLSDSKHLKPTEIKLPKYFNQYPSEFLSKNLMISYKFSDDTILVYLKNFRRKTFKDDFKRLFQSKKFCDSKLKINRGENGTKNKKENNLKIEIPIHKLLIELRTDRKINEIQQIIYRENFSKKEIRRFLKWIYYDDQKNQKLLEKIFLSLKMAFPPKNNLKKDLKRLFKEEETKDFMLLFKKRCGKKKKKIKTQTKKKVTLSNNEKNNDNDNDNQEDDEIYGKIRVHKLILFTRSELFSGMFENLNEVEKTITSIRDYTNKSEESLQLLIKYLYTDKLRLKGKKNINIKAVIEELHDSVDYYQLNIHSNLPNELNNLKNLKVK</sequence>
<name>A0AAV7YNT9_9EUKA</name>
<dbReference type="InterPro" id="IPR011333">
    <property type="entry name" value="SKP1/BTB/POZ_sf"/>
</dbReference>
<comment type="caution">
    <text evidence="3">The sequence shown here is derived from an EMBL/GenBank/DDBJ whole genome shotgun (WGS) entry which is preliminary data.</text>
</comment>
<dbReference type="CDD" id="cd18186">
    <property type="entry name" value="BTB_POZ_ZBTB_KLHL-like"/>
    <property type="match status" value="1"/>
</dbReference>
<dbReference type="Gene3D" id="3.30.710.10">
    <property type="entry name" value="Potassium Channel Kv1.1, Chain A"/>
    <property type="match status" value="1"/>
</dbReference>
<dbReference type="PROSITE" id="PS50097">
    <property type="entry name" value="BTB"/>
    <property type="match status" value="1"/>
</dbReference>
<dbReference type="SUPFAM" id="SSF50985">
    <property type="entry name" value="RCC1/BLIP-II"/>
    <property type="match status" value="1"/>
</dbReference>
<accession>A0AAV7YNT9</accession>
<dbReference type="EMBL" id="JANTQA010000048">
    <property type="protein sequence ID" value="KAJ3431144.1"/>
    <property type="molecule type" value="Genomic_DNA"/>
</dbReference>
<gene>
    <name evidence="3" type="ORF">M0812_02820</name>
</gene>
<dbReference type="AlphaFoldDB" id="A0AAV7YNT9"/>
<feature type="region of interest" description="Disordered" evidence="1">
    <location>
        <begin position="360"/>
        <end position="386"/>
    </location>
</feature>
<reference evidence="3" key="1">
    <citation type="submission" date="2022-08" db="EMBL/GenBank/DDBJ databases">
        <title>Novel sulphate-reducing endosymbionts in the free-living metamonad Anaeramoeba.</title>
        <authorList>
            <person name="Jerlstrom-Hultqvist J."/>
            <person name="Cepicka I."/>
            <person name="Gallot-Lavallee L."/>
            <person name="Salas-Leiva D."/>
            <person name="Curtis B.A."/>
            <person name="Zahonova K."/>
            <person name="Pipaliya S."/>
            <person name="Dacks J."/>
            <person name="Roger A.J."/>
        </authorList>
    </citation>
    <scope>NUCLEOTIDE SEQUENCE</scope>
    <source>
        <strain evidence="3">Busselton2</strain>
    </source>
</reference>
<evidence type="ECO:0000256" key="1">
    <source>
        <dbReference type="SAM" id="MobiDB-lite"/>
    </source>
</evidence>
<evidence type="ECO:0000259" key="2">
    <source>
        <dbReference type="PROSITE" id="PS50097"/>
    </source>
</evidence>
<dbReference type="Gene3D" id="2.130.10.30">
    <property type="entry name" value="Regulator of chromosome condensation 1/beta-lactamase-inhibitor protein II"/>
    <property type="match status" value="1"/>
</dbReference>
<dbReference type="Pfam" id="PF00651">
    <property type="entry name" value="BTB"/>
    <property type="match status" value="1"/>
</dbReference>
<organism evidence="3 4">
    <name type="scientific">Anaeramoeba flamelloides</name>
    <dbReference type="NCBI Taxonomy" id="1746091"/>
    <lineage>
        <taxon>Eukaryota</taxon>
        <taxon>Metamonada</taxon>
        <taxon>Anaeramoebidae</taxon>
        <taxon>Anaeramoeba</taxon>
    </lineage>
</organism>
<evidence type="ECO:0000313" key="4">
    <source>
        <dbReference type="Proteomes" id="UP001146793"/>
    </source>
</evidence>
<proteinExistence type="predicted"/>
<dbReference type="InterPro" id="IPR000210">
    <property type="entry name" value="BTB/POZ_dom"/>
</dbReference>
<feature type="domain" description="BTB" evidence="2">
    <location>
        <begin position="393"/>
        <end position="451"/>
    </location>
</feature>
<dbReference type="InterPro" id="IPR009091">
    <property type="entry name" value="RCC1/BLIP-II"/>
</dbReference>